<name>A0A6A6EW75_9PEZI</name>
<sequence length="405" mass="45738">MARLAGPNPVINVEYILSSKYEARSSPEEDPFRHQSVANSHNHHELHPWGTKIFPGSEAFDALYAQANNQYMYHLWYSPALAPYMATKMIHMEPLSEAIIAKMANILRVELEYGIEAALRTEHGKEVAIAIQNIMDSAKLAPDDQIFVRFGATSAKDSFAINVPTTKPTSMPPKGELVLRRLLTSGRTVGRILALSDRIWADDPGEALIIQKWSPDIELRREFRVFCYEGRVTAISQDIWWEKLGWREQYSDGFVDAITVLWDGVKSHLPFSTCTMDVLMTPQDGVPNWKAGIIEFNGFGAHLNTGSDLFHWVHDADTLQGRKPGITVRFVDDWEGCDLSLKMENGAGPQTPDEKQEPLDDDDPDWLALEKKLRCQYGRSVNEVGKLPPEKKLSLPLRGRWCSAY</sequence>
<dbReference type="EMBL" id="ML994610">
    <property type="protein sequence ID" value="KAF2195029.1"/>
    <property type="molecule type" value="Genomic_DNA"/>
</dbReference>
<proteinExistence type="predicted"/>
<dbReference type="Pfam" id="PF07065">
    <property type="entry name" value="D123"/>
    <property type="match status" value="1"/>
</dbReference>
<accession>A0A6A6EW75</accession>
<protein>
    <submittedName>
        <fullName evidence="2">Uncharacterized protein</fullName>
    </submittedName>
</protein>
<dbReference type="Proteomes" id="UP000800200">
    <property type="component" value="Unassembled WGS sequence"/>
</dbReference>
<organism evidence="2 3">
    <name type="scientific">Zopfia rhizophila CBS 207.26</name>
    <dbReference type="NCBI Taxonomy" id="1314779"/>
    <lineage>
        <taxon>Eukaryota</taxon>
        <taxon>Fungi</taxon>
        <taxon>Dikarya</taxon>
        <taxon>Ascomycota</taxon>
        <taxon>Pezizomycotina</taxon>
        <taxon>Dothideomycetes</taxon>
        <taxon>Dothideomycetes incertae sedis</taxon>
        <taxon>Zopfiaceae</taxon>
        <taxon>Zopfia</taxon>
    </lineage>
</organism>
<gene>
    <name evidence="2" type="ORF">K469DRAFT_543630</name>
</gene>
<evidence type="ECO:0000256" key="1">
    <source>
        <dbReference type="SAM" id="MobiDB-lite"/>
    </source>
</evidence>
<reference evidence="2" key="1">
    <citation type="journal article" date="2020" name="Stud. Mycol.">
        <title>101 Dothideomycetes genomes: a test case for predicting lifestyles and emergence of pathogens.</title>
        <authorList>
            <person name="Haridas S."/>
            <person name="Albert R."/>
            <person name="Binder M."/>
            <person name="Bloem J."/>
            <person name="Labutti K."/>
            <person name="Salamov A."/>
            <person name="Andreopoulos B."/>
            <person name="Baker S."/>
            <person name="Barry K."/>
            <person name="Bills G."/>
            <person name="Bluhm B."/>
            <person name="Cannon C."/>
            <person name="Castanera R."/>
            <person name="Culley D."/>
            <person name="Daum C."/>
            <person name="Ezra D."/>
            <person name="Gonzalez J."/>
            <person name="Henrissat B."/>
            <person name="Kuo A."/>
            <person name="Liang C."/>
            <person name="Lipzen A."/>
            <person name="Lutzoni F."/>
            <person name="Magnuson J."/>
            <person name="Mondo S."/>
            <person name="Nolan M."/>
            <person name="Ohm R."/>
            <person name="Pangilinan J."/>
            <person name="Park H.-J."/>
            <person name="Ramirez L."/>
            <person name="Alfaro M."/>
            <person name="Sun H."/>
            <person name="Tritt A."/>
            <person name="Yoshinaga Y."/>
            <person name="Zwiers L.-H."/>
            <person name="Turgeon B."/>
            <person name="Goodwin S."/>
            <person name="Spatafora J."/>
            <person name="Crous P."/>
            <person name="Grigoriev I."/>
        </authorList>
    </citation>
    <scope>NUCLEOTIDE SEQUENCE</scope>
    <source>
        <strain evidence="2">CBS 207.26</strain>
    </source>
</reference>
<dbReference type="AlphaFoldDB" id="A0A6A6EW75"/>
<dbReference type="InterPro" id="IPR009772">
    <property type="entry name" value="CDC123"/>
</dbReference>
<feature type="region of interest" description="Disordered" evidence="1">
    <location>
        <begin position="342"/>
        <end position="364"/>
    </location>
</feature>
<evidence type="ECO:0000313" key="3">
    <source>
        <dbReference type="Proteomes" id="UP000800200"/>
    </source>
</evidence>
<keyword evidence="3" id="KW-1185">Reference proteome</keyword>
<evidence type="ECO:0000313" key="2">
    <source>
        <dbReference type="EMBL" id="KAF2195029.1"/>
    </source>
</evidence>
<dbReference type="OrthoDB" id="360540at2759"/>